<feature type="transmembrane region" description="Helical" evidence="1">
    <location>
        <begin position="63"/>
        <end position="81"/>
    </location>
</feature>
<dbReference type="Proteomes" id="UP000036951">
    <property type="component" value="Unassembled WGS sequence"/>
</dbReference>
<evidence type="ECO:0000313" key="3">
    <source>
        <dbReference type="Proteomes" id="UP000036951"/>
    </source>
</evidence>
<gene>
    <name evidence="2" type="ORF">ACU52_01765</name>
</gene>
<keyword evidence="1" id="KW-1133">Transmembrane helix</keyword>
<dbReference type="Pfam" id="PF03956">
    <property type="entry name" value="Lys_export"/>
    <property type="match status" value="1"/>
</dbReference>
<evidence type="ECO:0000256" key="1">
    <source>
        <dbReference type="SAM" id="Phobius"/>
    </source>
</evidence>
<dbReference type="GO" id="GO:0015661">
    <property type="term" value="F:L-lysine efflux transmembrane transporter activity"/>
    <property type="evidence" value="ECO:0007669"/>
    <property type="project" value="InterPro"/>
</dbReference>
<dbReference type="RefSeq" id="WP_053397503.1">
    <property type="nucleotide sequence ID" value="NZ_DAWBWQ010000056.1"/>
</dbReference>
<organism evidence="2 3">
    <name type="scientific">Xylanibacter rarus</name>
    <dbReference type="NCBI Taxonomy" id="1676614"/>
    <lineage>
        <taxon>Bacteria</taxon>
        <taxon>Pseudomonadati</taxon>
        <taxon>Bacteroidota</taxon>
        <taxon>Bacteroidia</taxon>
        <taxon>Bacteroidales</taxon>
        <taxon>Prevotellaceae</taxon>
        <taxon>Xylanibacter</taxon>
    </lineage>
</organism>
<evidence type="ECO:0000313" key="2">
    <source>
        <dbReference type="EMBL" id="KOO69881.1"/>
    </source>
</evidence>
<sequence>MFTVILVMLSGMLLGRLLRNRRMAFLPRVVMFLIWVLLFLLGVEVGANPEIIRNLKSLGVEAFVLAVAGTLGSAVLAWALWRYAERSGER</sequence>
<reference evidence="2 3" key="1">
    <citation type="submission" date="2015-06" db="EMBL/GenBank/DDBJ databases">
        <title>Prevotella sp. 109, sp. nov., a novel member of the family Prevotellaceae isolated from human faeces.</title>
        <authorList>
            <person name="Shkoporov A.N."/>
            <person name="Chaplin A.V."/>
            <person name="Kafarskaia L.I."/>
            <person name="Efimov B.A."/>
        </authorList>
    </citation>
    <scope>NUCLEOTIDE SEQUENCE [LARGE SCALE GENOMIC DNA]</scope>
    <source>
        <strain evidence="2 3">109</strain>
    </source>
</reference>
<keyword evidence="1" id="KW-0472">Membrane</keyword>
<name>A0A8E1R233_9BACT</name>
<comment type="caution">
    <text evidence="2">The sequence shown here is derived from an EMBL/GenBank/DDBJ whole genome shotgun (WGS) entry which is preliminary data.</text>
</comment>
<dbReference type="EMBL" id="LFQU01000001">
    <property type="protein sequence ID" value="KOO69881.1"/>
    <property type="molecule type" value="Genomic_DNA"/>
</dbReference>
<dbReference type="InterPro" id="IPR005642">
    <property type="entry name" value="LysO"/>
</dbReference>
<keyword evidence="1" id="KW-0812">Transmembrane</keyword>
<keyword evidence="3" id="KW-1185">Reference proteome</keyword>
<dbReference type="OrthoDB" id="711065at2"/>
<dbReference type="AlphaFoldDB" id="A0A8E1R233"/>
<accession>A0A8E1R233</accession>
<protein>
    <submittedName>
        <fullName evidence="2">Membrane protein</fullName>
    </submittedName>
</protein>
<proteinExistence type="predicted"/>